<organism evidence="2 3">
    <name type="scientific">Emergencia timonensis</name>
    <dbReference type="NCBI Taxonomy" id="1776384"/>
    <lineage>
        <taxon>Bacteria</taxon>
        <taxon>Bacillati</taxon>
        <taxon>Bacillota</taxon>
        <taxon>Clostridia</taxon>
        <taxon>Peptostreptococcales</taxon>
        <taxon>Anaerovoracaceae</taxon>
        <taxon>Emergencia</taxon>
    </lineage>
</organism>
<protein>
    <recommendedName>
        <fullName evidence="4">Sodium:glutamate symporter</fullName>
    </recommendedName>
</protein>
<keyword evidence="3" id="KW-1185">Reference proteome</keyword>
<accession>A0A415DX15</accession>
<dbReference type="CDD" id="cd21416">
    <property type="entry name" value="HDC_protein"/>
    <property type="match status" value="1"/>
</dbReference>
<feature type="transmembrane region" description="Helical" evidence="1">
    <location>
        <begin position="306"/>
        <end position="327"/>
    </location>
</feature>
<feature type="transmembrane region" description="Helical" evidence="1">
    <location>
        <begin position="221"/>
        <end position="241"/>
    </location>
</feature>
<dbReference type="EMBL" id="QRMS01000005">
    <property type="protein sequence ID" value="RHJ85202.1"/>
    <property type="molecule type" value="Genomic_DNA"/>
</dbReference>
<evidence type="ECO:0000313" key="2">
    <source>
        <dbReference type="EMBL" id="RHJ85202.1"/>
    </source>
</evidence>
<dbReference type="RefSeq" id="WP_118336357.1">
    <property type="nucleotide sequence ID" value="NZ_AP025567.1"/>
</dbReference>
<name>A0A415DX15_9FIRM</name>
<evidence type="ECO:0000256" key="1">
    <source>
        <dbReference type="SAM" id="Phobius"/>
    </source>
</evidence>
<reference evidence="2 3" key="1">
    <citation type="submission" date="2018-08" db="EMBL/GenBank/DDBJ databases">
        <title>A genome reference for cultivated species of the human gut microbiota.</title>
        <authorList>
            <person name="Zou Y."/>
            <person name="Xue W."/>
            <person name="Luo G."/>
        </authorList>
    </citation>
    <scope>NUCLEOTIDE SEQUENCE [LARGE SCALE GENOMIC DNA]</scope>
    <source>
        <strain evidence="2 3">AM07-24</strain>
    </source>
</reference>
<dbReference type="InterPro" id="IPR049576">
    <property type="entry name" value="HDC-like"/>
</dbReference>
<dbReference type="STRING" id="1776384.GCA_900086585_00209"/>
<comment type="caution">
    <text evidence="2">The sequence shown here is derived from an EMBL/GenBank/DDBJ whole genome shotgun (WGS) entry which is preliminary data.</text>
</comment>
<dbReference type="OrthoDB" id="3243277at2"/>
<dbReference type="Proteomes" id="UP000284841">
    <property type="component" value="Unassembled WGS sequence"/>
</dbReference>
<keyword evidence="1" id="KW-0472">Membrane</keyword>
<feature type="transmembrane region" description="Helical" evidence="1">
    <location>
        <begin position="147"/>
        <end position="170"/>
    </location>
</feature>
<evidence type="ECO:0008006" key="4">
    <source>
        <dbReference type="Google" id="ProtNLM"/>
    </source>
</evidence>
<gene>
    <name evidence="2" type="ORF">DW099_16010</name>
</gene>
<feature type="transmembrane region" description="Helical" evidence="1">
    <location>
        <begin position="379"/>
        <end position="400"/>
    </location>
</feature>
<keyword evidence="1" id="KW-0812">Transmembrane</keyword>
<evidence type="ECO:0000313" key="3">
    <source>
        <dbReference type="Proteomes" id="UP000284841"/>
    </source>
</evidence>
<feature type="transmembrane region" description="Helical" evidence="1">
    <location>
        <begin position="61"/>
        <end position="79"/>
    </location>
</feature>
<feature type="transmembrane region" description="Helical" evidence="1">
    <location>
        <begin position="91"/>
        <end position="113"/>
    </location>
</feature>
<proteinExistence type="predicted"/>
<dbReference type="AlphaFoldDB" id="A0A415DX15"/>
<sequence length="411" mass="43683">MILYNAFLAVIIVGIAYVIGEWVSTLTRAWVPSVLVTAIIFLIGFWTVIPKTVAADSGLAPFASTIGVLMFITHIGTVISLKQLIEQWKTVVVCLVGLVGMVALCWFICPLIMDKALVISGLPPLTGGIVAALTMQGAAEAAGLKEAAVFAIAMYSVQGLAGYPITALCLHSEGKKLLKEWRSGNLNLSQSEIDEMKTIGLSTIADDSGLKKLVPPVPEQFNTPVFIIVKIAGSVWISSILGQLLPQIPTIVWCLIVSVILTRIGILDTSSLSRANTYTVFMFAAMLSVFSGLADCTPAMLKTLIVPMLIMIIIGVAGMGLAAFVIAKIFRMDFQLAFANGLTALYGFPCDAIITESTCNSLTTDADERGYLMSKMFPSMVVGGFVTVTITSVIFAGYFAKLLGGAGGVIF</sequence>
<keyword evidence="1" id="KW-1133">Transmembrane helix</keyword>
<feature type="transmembrane region" description="Helical" evidence="1">
    <location>
        <begin position="247"/>
        <end position="266"/>
    </location>
</feature>
<feature type="transmembrane region" description="Helical" evidence="1">
    <location>
        <begin position="30"/>
        <end position="49"/>
    </location>
</feature>
<feature type="transmembrane region" description="Helical" evidence="1">
    <location>
        <begin position="278"/>
        <end position="294"/>
    </location>
</feature>
<feature type="transmembrane region" description="Helical" evidence="1">
    <location>
        <begin position="6"/>
        <end position="23"/>
    </location>
</feature>